<gene>
    <name evidence="1" type="ordered locus">Os04g0439300</name>
</gene>
<dbReference type="EMBL" id="AP008210">
    <property type="protein sequence ID" value="BAH92685.1"/>
    <property type="molecule type" value="Genomic_DNA"/>
</dbReference>
<evidence type="ECO:0000313" key="1">
    <source>
        <dbReference type="EMBL" id="BAH92685.1"/>
    </source>
</evidence>
<organism evidence="1 2">
    <name type="scientific">Oryza sativa subsp. japonica</name>
    <name type="common">Rice</name>
    <dbReference type="NCBI Taxonomy" id="39947"/>
    <lineage>
        <taxon>Eukaryota</taxon>
        <taxon>Viridiplantae</taxon>
        <taxon>Streptophyta</taxon>
        <taxon>Embryophyta</taxon>
        <taxon>Tracheophyta</taxon>
        <taxon>Spermatophyta</taxon>
        <taxon>Magnoliopsida</taxon>
        <taxon>Liliopsida</taxon>
        <taxon>Poales</taxon>
        <taxon>Poaceae</taxon>
        <taxon>BOP clade</taxon>
        <taxon>Oryzoideae</taxon>
        <taxon>Oryzeae</taxon>
        <taxon>Oryzinae</taxon>
        <taxon>Oryza</taxon>
        <taxon>Oryza sativa</taxon>
    </lineage>
</organism>
<reference evidence="1 2" key="1">
    <citation type="journal article" date="2005" name="Nature">
        <title>The map-based sequence of the rice genome.</title>
        <authorList>
            <consortium name="International rice genome sequencing project (IRGSP)"/>
            <person name="Matsumoto T."/>
            <person name="Wu J."/>
            <person name="Kanamori H."/>
            <person name="Katayose Y."/>
            <person name="Fujisawa M."/>
            <person name="Namiki N."/>
            <person name="Mizuno H."/>
            <person name="Yamamoto K."/>
            <person name="Antonio B.A."/>
            <person name="Baba T."/>
            <person name="Sakata K."/>
            <person name="Nagamura Y."/>
            <person name="Aoki H."/>
            <person name="Arikawa K."/>
            <person name="Arita K."/>
            <person name="Bito T."/>
            <person name="Chiden Y."/>
            <person name="Fujitsuka N."/>
            <person name="Fukunaka R."/>
            <person name="Hamada M."/>
            <person name="Harada C."/>
            <person name="Hayashi A."/>
            <person name="Hijishita S."/>
            <person name="Honda M."/>
            <person name="Hosokawa S."/>
            <person name="Ichikawa Y."/>
            <person name="Idonuma A."/>
            <person name="Iijima M."/>
            <person name="Ikeda M."/>
            <person name="Ikeno M."/>
            <person name="Ito K."/>
            <person name="Ito S."/>
            <person name="Ito T."/>
            <person name="Ito Y."/>
            <person name="Ito Y."/>
            <person name="Iwabuchi A."/>
            <person name="Kamiya K."/>
            <person name="Karasawa W."/>
            <person name="Kurita K."/>
            <person name="Katagiri S."/>
            <person name="Kikuta A."/>
            <person name="Kobayashi H."/>
            <person name="Kobayashi N."/>
            <person name="Machita K."/>
            <person name="Maehara T."/>
            <person name="Masukawa M."/>
            <person name="Mizubayashi T."/>
            <person name="Mukai Y."/>
            <person name="Nagasaki H."/>
            <person name="Nagata Y."/>
            <person name="Naito S."/>
            <person name="Nakashima M."/>
            <person name="Nakama Y."/>
            <person name="Nakamichi Y."/>
            <person name="Nakamura M."/>
            <person name="Meguro A."/>
            <person name="Negishi M."/>
            <person name="Ohta I."/>
            <person name="Ohta T."/>
            <person name="Okamoto M."/>
            <person name="Ono N."/>
            <person name="Saji S."/>
            <person name="Sakaguchi M."/>
            <person name="Sakai K."/>
            <person name="Shibata M."/>
            <person name="Shimokawa T."/>
            <person name="Song J."/>
            <person name="Takazaki Y."/>
            <person name="Terasawa K."/>
            <person name="Tsugane M."/>
            <person name="Tsuji K."/>
            <person name="Ueda S."/>
            <person name="Waki K."/>
            <person name="Yamagata H."/>
            <person name="Yamamoto M."/>
            <person name="Yamamoto S."/>
            <person name="Yamane H."/>
            <person name="Yoshiki S."/>
            <person name="Yoshihara R."/>
            <person name="Yukawa K."/>
            <person name="Zhong H."/>
            <person name="Yano M."/>
            <person name="Yuan Q."/>
            <person name="Ouyang S."/>
            <person name="Liu J."/>
            <person name="Jones K.M."/>
            <person name="Gansberger K."/>
            <person name="Moffat K."/>
            <person name="Hill J."/>
            <person name="Bera J."/>
            <person name="Fadrosh D."/>
            <person name="Jin S."/>
            <person name="Johri S."/>
            <person name="Kim M."/>
            <person name="Overton L."/>
            <person name="Reardon M."/>
            <person name="Tsitrin T."/>
            <person name="Vuong H."/>
            <person name="Weaver B."/>
            <person name="Ciecko A."/>
            <person name="Tallon L."/>
            <person name="Jackson J."/>
            <person name="Pai G."/>
            <person name="Aken S.V."/>
            <person name="Utterback T."/>
            <person name="Reidmuller S."/>
            <person name="Feldblyum T."/>
            <person name="Hsiao J."/>
            <person name="Zismann V."/>
            <person name="Iobst S."/>
            <person name="de Vazeille A.R."/>
            <person name="Buell C.R."/>
            <person name="Ying K."/>
            <person name="Li Y."/>
            <person name="Lu T."/>
            <person name="Huang Y."/>
            <person name="Zhao Q."/>
            <person name="Feng Q."/>
            <person name="Zhang L."/>
            <person name="Zhu J."/>
            <person name="Weng Q."/>
            <person name="Mu J."/>
            <person name="Lu Y."/>
            <person name="Fan D."/>
            <person name="Liu Y."/>
            <person name="Guan J."/>
            <person name="Zhang Y."/>
            <person name="Yu S."/>
            <person name="Liu X."/>
            <person name="Zhang Y."/>
            <person name="Hong G."/>
            <person name="Han B."/>
            <person name="Choisne N."/>
            <person name="Demange N."/>
            <person name="Orjeda G."/>
            <person name="Samain S."/>
            <person name="Cattolico L."/>
            <person name="Pelletier E."/>
            <person name="Couloux A."/>
            <person name="Segurens B."/>
            <person name="Wincker P."/>
            <person name="D'Hont A."/>
            <person name="Scarpelli C."/>
            <person name="Weissenbach J."/>
            <person name="Salanoubat M."/>
            <person name="Quetier F."/>
            <person name="Yu Y."/>
            <person name="Kim H.R."/>
            <person name="Rambo T."/>
            <person name="Currie J."/>
            <person name="Collura K."/>
            <person name="Luo M."/>
            <person name="Yang T."/>
            <person name="Ammiraju J.S.S."/>
            <person name="Engler F."/>
            <person name="Soderlund C."/>
            <person name="Wing R.A."/>
            <person name="Palmer L.E."/>
            <person name="de la Bastide M."/>
            <person name="Spiegel L."/>
            <person name="Nascimento L."/>
            <person name="Zutavern T."/>
            <person name="O'Shaughnessy A."/>
            <person name="Dike S."/>
            <person name="Dedhia N."/>
            <person name="Preston R."/>
            <person name="Balija V."/>
            <person name="McCombie W.R."/>
            <person name="Chow T."/>
            <person name="Chen H."/>
            <person name="Chung M."/>
            <person name="Chen C."/>
            <person name="Shaw J."/>
            <person name="Wu H."/>
            <person name="Hsiao K."/>
            <person name="Chao Y."/>
            <person name="Chu M."/>
            <person name="Cheng C."/>
            <person name="Hour A."/>
            <person name="Lee P."/>
            <person name="Lin S."/>
            <person name="Lin Y."/>
            <person name="Liou J."/>
            <person name="Liu S."/>
            <person name="Hsing Y."/>
            <person name="Raghuvanshi S."/>
            <person name="Mohanty A."/>
            <person name="Bharti A.K."/>
            <person name="Gaur A."/>
            <person name="Gupta V."/>
            <person name="Kumar D."/>
            <person name="Ravi V."/>
            <person name="Vij S."/>
            <person name="Kapur A."/>
            <person name="Khurana P."/>
            <person name="Khurana P."/>
            <person name="Khurana J.P."/>
            <person name="Tyagi A.K."/>
            <person name="Gaikwad K."/>
            <person name="Singh A."/>
            <person name="Dalal V."/>
            <person name="Srivastava S."/>
            <person name="Dixit A."/>
            <person name="Pal A.K."/>
            <person name="Ghazi I.A."/>
            <person name="Yadav M."/>
            <person name="Pandit A."/>
            <person name="Bhargava A."/>
            <person name="Sureshbabu K."/>
            <person name="Batra K."/>
            <person name="Sharma T.R."/>
            <person name="Mohapatra T."/>
            <person name="Singh N.K."/>
            <person name="Messing J."/>
            <person name="Nelson A.B."/>
            <person name="Fuks G."/>
            <person name="Kavchok S."/>
            <person name="Keizer G."/>
            <person name="Linton E."/>
            <person name="Llaca V."/>
            <person name="Song R."/>
            <person name="Tanyolac B."/>
            <person name="Young S."/>
            <person name="Ho-Il K."/>
            <person name="Hahn J.H."/>
            <person name="Sangsakoo G."/>
            <person name="Vanavichit A."/>
            <person name="de Mattos Luiz.A.T."/>
            <person name="Zimmer P.D."/>
            <person name="Malone G."/>
            <person name="Dellagostin O."/>
            <person name="de Oliveira A.C."/>
            <person name="Bevan M."/>
            <person name="Bancroft I."/>
            <person name="Minx P."/>
            <person name="Cordum H."/>
            <person name="Wilson R."/>
            <person name="Cheng Z."/>
            <person name="Jin W."/>
            <person name="Jiang J."/>
            <person name="Leong S.A."/>
            <person name="Iwama H."/>
            <person name="Gojobori T."/>
            <person name="Itoh T."/>
            <person name="Niimura Y."/>
            <person name="Fujii Y."/>
            <person name="Habara T."/>
            <person name="Sakai H."/>
            <person name="Sato Y."/>
            <person name="Wilson G."/>
            <person name="Kumar K."/>
            <person name="McCouch S."/>
            <person name="Juretic N."/>
            <person name="Hoen D."/>
            <person name="Wright S."/>
            <person name="Bruskiewich R."/>
            <person name="Bureau T."/>
            <person name="Miyao A."/>
            <person name="Hirochika H."/>
            <person name="Nishikawa T."/>
            <person name="Kadowaki K."/>
            <person name="Sugiura M."/>
            <person name="Burr B."/>
            <person name="Sasaki T."/>
        </authorList>
    </citation>
    <scope>NUCLEOTIDE SEQUENCE [LARGE SCALE GENOMIC DNA]</scope>
    <source>
        <strain evidence="2">cv. Nipponbare</strain>
    </source>
</reference>
<name>C7J1D5_ORYSJ</name>
<dbReference type="KEGG" id="dosa:Os04g0439300"/>
<feature type="non-terminal residue" evidence="1">
    <location>
        <position position="1"/>
    </location>
</feature>
<evidence type="ECO:0000313" key="2">
    <source>
        <dbReference type="Proteomes" id="UP000000763"/>
    </source>
</evidence>
<dbReference type="AlphaFoldDB" id="C7J1D5"/>
<accession>C7J1D5</accession>
<dbReference type="Proteomes" id="UP000000763">
    <property type="component" value="Chromosome 4"/>
</dbReference>
<proteinExistence type="predicted"/>
<sequence>VTLIEKRMALEMGQFSGFLHSLNTKAMSSQRGLDTYL</sequence>
<reference evidence="2" key="2">
    <citation type="journal article" date="2008" name="Nucleic Acids Res.">
        <title>The rice annotation project database (RAP-DB): 2008 update.</title>
        <authorList>
            <consortium name="The rice annotation project (RAP)"/>
        </authorList>
    </citation>
    <scope>GENOME REANNOTATION</scope>
    <source>
        <strain evidence="2">cv. Nipponbare</strain>
    </source>
</reference>
<protein>
    <submittedName>
        <fullName evidence="1">Os04g0439300 protein</fullName>
    </submittedName>
</protein>